<comment type="function">
    <text evidence="12">The main replicative DNA helicase, it participates in initiation and elongation during chromosome replication. Travels ahead of the DNA replisome, separating dsDNA into templates for DNA synthesis. A processive ATP-dependent 5'-3' DNA helicase it has DNA-dependent ATPase activity.</text>
</comment>
<name>A0A2T5GB10_9BACL</name>
<dbReference type="NCBIfam" id="TIGR00665">
    <property type="entry name" value="DnaB"/>
    <property type="match status" value="1"/>
</dbReference>
<evidence type="ECO:0000256" key="11">
    <source>
        <dbReference type="NCBIfam" id="TIGR00665"/>
    </source>
</evidence>
<keyword evidence="7 12" id="KW-0067">ATP-binding</keyword>
<evidence type="ECO:0000259" key="13">
    <source>
        <dbReference type="PROSITE" id="PS51199"/>
    </source>
</evidence>
<dbReference type="GO" id="GO:0042802">
    <property type="term" value="F:identical protein binding"/>
    <property type="evidence" value="ECO:0007669"/>
    <property type="project" value="UniProtKB-ARBA"/>
</dbReference>
<dbReference type="EMBL" id="PEBW01000001">
    <property type="protein sequence ID" value="PTQ53379.1"/>
    <property type="molecule type" value="Genomic_DNA"/>
</dbReference>
<comment type="caution">
    <text evidence="14">The sequence shown here is derived from an EMBL/GenBank/DDBJ whole genome shotgun (WGS) entry which is preliminary data.</text>
</comment>
<dbReference type="Gene3D" id="1.10.860.10">
    <property type="entry name" value="DNAb Helicase, Chain A"/>
    <property type="match status" value="1"/>
</dbReference>
<dbReference type="CDD" id="cd00984">
    <property type="entry name" value="DnaB_C"/>
    <property type="match status" value="1"/>
</dbReference>
<dbReference type="GO" id="GO:1990077">
    <property type="term" value="C:primosome complex"/>
    <property type="evidence" value="ECO:0007669"/>
    <property type="project" value="UniProtKB-UniRule"/>
</dbReference>
<keyword evidence="4 12" id="KW-0547">Nucleotide-binding</keyword>
<dbReference type="GO" id="GO:0005829">
    <property type="term" value="C:cytosol"/>
    <property type="evidence" value="ECO:0007669"/>
    <property type="project" value="TreeGrafter"/>
</dbReference>
<evidence type="ECO:0000256" key="5">
    <source>
        <dbReference type="ARBA" id="ARBA00022801"/>
    </source>
</evidence>
<evidence type="ECO:0000313" key="15">
    <source>
        <dbReference type="Proteomes" id="UP000244016"/>
    </source>
</evidence>
<dbReference type="InterPro" id="IPR036185">
    <property type="entry name" value="DNA_heli_DnaB-like_N_sf"/>
</dbReference>
<keyword evidence="3 12" id="KW-0235">DNA replication</keyword>
<dbReference type="InterPro" id="IPR016136">
    <property type="entry name" value="DNA_helicase_N/primase_C"/>
</dbReference>
<gene>
    <name evidence="14" type="ORF">BLITH_0459</name>
</gene>
<evidence type="ECO:0000256" key="8">
    <source>
        <dbReference type="ARBA" id="ARBA00023125"/>
    </source>
</evidence>
<evidence type="ECO:0000256" key="10">
    <source>
        <dbReference type="ARBA" id="ARBA00048954"/>
    </source>
</evidence>
<dbReference type="Gene3D" id="3.40.50.300">
    <property type="entry name" value="P-loop containing nucleotide triphosphate hydrolases"/>
    <property type="match status" value="1"/>
</dbReference>
<dbReference type="Pfam" id="PF00772">
    <property type="entry name" value="DnaB"/>
    <property type="match status" value="1"/>
</dbReference>
<dbReference type="FunFam" id="3.40.50.300:FF:000076">
    <property type="entry name" value="Replicative DNA helicase"/>
    <property type="match status" value="1"/>
</dbReference>
<evidence type="ECO:0000256" key="1">
    <source>
        <dbReference type="ARBA" id="ARBA00008428"/>
    </source>
</evidence>
<dbReference type="InterPro" id="IPR007692">
    <property type="entry name" value="DNA_helicase_DnaB"/>
</dbReference>
<keyword evidence="9" id="KW-0413">Isomerase</keyword>
<evidence type="ECO:0000256" key="6">
    <source>
        <dbReference type="ARBA" id="ARBA00022806"/>
    </source>
</evidence>
<dbReference type="InterPro" id="IPR027417">
    <property type="entry name" value="P-loop_NTPase"/>
</dbReference>
<keyword evidence="2 12" id="KW-0639">Primosome</keyword>
<dbReference type="GO" id="GO:0006269">
    <property type="term" value="P:DNA replication, synthesis of primer"/>
    <property type="evidence" value="ECO:0007669"/>
    <property type="project" value="UniProtKB-UniRule"/>
</dbReference>
<dbReference type="NCBIfam" id="NF004384">
    <property type="entry name" value="PRK05748.1"/>
    <property type="match status" value="1"/>
</dbReference>
<evidence type="ECO:0000313" key="14">
    <source>
        <dbReference type="EMBL" id="PTQ53379.1"/>
    </source>
</evidence>
<dbReference type="AlphaFoldDB" id="A0A2T5GB10"/>
<dbReference type="PANTHER" id="PTHR30153">
    <property type="entry name" value="REPLICATIVE DNA HELICASE DNAB"/>
    <property type="match status" value="1"/>
</dbReference>
<comment type="similarity">
    <text evidence="1 12">Belongs to the helicase family. DnaB subfamily.</text>
</comment>
<organism evidence="14 15">
    <name type="scientific">Brockia lithotrophica</name>
    <dbReference type="NCBI Taxonomy" id="933949"/>
    <lineage>
        <taxon>Bacteria</taxon>
        <taxon>Bacillati</taxon>
        <taxon>Bacillota</taxon>
        <taxon>Bacilli</taxon>
        <taxon>Bacillales</taxon>
        <taxon>Bacillales Family X. Incertae Sedis</taxon>
        <taxon>Brockia</taxon>
    </lineage>
</organism>
<protein>
    <recommendedName>
        <fullName evidence="11 12">Replicative DNA helicase</fullName>
        <ecNumber evidence="11 12">5.6.2.3</ecNumber>
    </recommendedName>
</protein>
<evidence type="ECO:0000256" key="7">
    <source>
        <dbReference type="ARBA" id="ARBA00022840"/>
    </source>
</evidence>
<dbReference type="SUPFAM" id="SSF48024">
    <property type="entry name" value="N-terminal domain of DnaB helicase"/>
    <property type="match status" value="1"/>
</dbReference>
<evidence type="ECO:0000256" key="12">
    <source>
        <dbReference type="RuleBase" id="RU362085"/>
    </source>
</evidence>
<keyword evidence="6 12" id="KW-0347">Helicase</keyword>
<comment type="catalytic activity">
    <reaction evidence="10 12">
        <text>ATP + H2O = ADP + phosphate + H(+)</text>
        <dbReference type="Rhea" id="RHEA:13065"/>
        <dbReference type="ChEBI" id="CHEBI:15377"/>
        <dbReference type="ChEBI" id="CHEBI:15378"/>
        <dbReference type="ChEBI" id="CHEBI:30616"/>
        <dbReference type="ChEBI" id="CHEBI:43474"/>
        <dbReference type="ChEBI" id="CHEBI:456216"/>
        <dbReference type="EC" id="5.6.2.3"/>
    </reaction>
</comment>
<keyword evidence="5 12" id="KW-0378">Hydrolase</keyword>
<dbReference type="PROSITE" id="PS51199">
    <property type="entry name" value="SF4_HELICASE"/>
    <property type="match status" value="1"/>
</dbReference>
<dbReference type="FunFam" id="1.10.860.10:FF:000001">
    <property type="entry name" value="Replicative DNA helicase"/>
    <property type="match status" value="1"/>
</dbReference>
<dbReference type="SUPFAM" id="SSF52540">
    <property type="entry name" value="P-loop containing nucleoside triphosphate hydrolases"/>
    <property type="match status" value="1"/>
</dbReference>
<evidence type="ECO:0000256" key="4">
    <source>
        <dbReference type="ARBA" id="ARBA00022741"/>
    </source>
</evidence>
<proteinExistence type="inferred from homology"/>
<dbReference type="GO" id="GO:0043139">
    <property type="term" value="F:5'-3' DNA helicase activity"/>
    <property type="evidence" value="ECO:0007669"/>
    <property type="project" value="UniProtKB-EC"/>
</dbReference>
<evidence type="ECO:0000256" key="2">
    <source>
        <dbReference type="ARBA" id="ARBA00022515"/>
    </source>
</evidence>
<sequence>MQDMTFLGGESSALRVPPHSVEAEQALLGAIFLDPEVLLGASEILAPGDFYREGHRRIYEAMLALAENGEPVDVVSVAAKLREQGVLEDVGGDAYLFDLAASVPSPKNALYYAEVIQEKALLRKLIDAAEAIAAHGYTGGSAREVLEEAERLISALVESRPEEGFRRLQDVLVDLYQMLERLAQGEKEVRGLSTGFLDLDRLLAGLRRSDLIIIAARPSVGKTAFALNIAHHVALRARKPVAFFSLEMPAEQLALRLLSAEANLDGQLLRSGELSPADWDKLTVAMGKLSEAPFYVDDSPGLTLIDMRTRLRRLTREVGPLGLVVVDYLQLMQAGRRAYENRQQEISAISRGLKALAREFEVPLIALSQLSRAVEQRQNKRPELSDLRESGSIEQDADVVAFLYREDYYNETTEAAGKVEVLVKKHRNGPTGKVVLGFLRSYSKFVSLAPHA</sequence>
<dbReference type="Proteomes" id="UP000244016">
    <property type="component" value="Unassembled WGS sequence"/>
</dbReference>
<dbReference type="GO" id="GO:0003677">
    <property type="term" value="F:DNA binding"/>
    <property type="evidence" value="ECO:0007669"/>
    <property type="project" value="UniProtKB-UniRule"/>
</dbReference>
<dbReference type="InterPro" id="IPR007694">
    <property type="entry name" value="DNA_helicase_DnaB-like_C"/>
</dbReference>
<dbReference type="InterPro" id="IPR007693">
    <property type="entry name" value="DNA_helicase_DnaB-like_N"/>
</dbReference>
<accession>A0A2T5GB10</accession>
<feature type="domain" description="SF4 helicase" evidence="13">
    <location>
        <begin position="185"/>
        <end position="452"/>
    </location>
</feature>
<evidence type="ECO:0000256" key="9">
    <source>
        <dbReference type="ARBA" id="ARBA00023235"/>
    </source>
</evidence>
<dbReference type="GO" id="GO:0005524">
    <property type="term" value="F:ATP binding"/>
    <property type="evidence" value="ECO:0007669"/>
    <property type="project" value="UniProtKB-UniRule"/>
</dbReference>
<keyword evidence="8 12" id="KW-0238">DNA-binding</keyword>
<dbReference type="Pfam" id="PF03796">
    <property type="entry name" value="DnaB_C"/>
    <property type="match status" value="1"/>
</dbReference>
<dbReference type="EC" id="5.6.2.3" evidence="11 12"/>
<evidence type="ECO:0000256" key="3">
    <source>
        <dbReference type="ARBA" id="ARBA00022705"/>
    </source>
</evidence>
<dbReference type="GO" id="GO:0016887">
    <property type="term" value="F:ATP hydrolysis activity"/>
    <property type="evidence" value="ECO:0007669"/>
    <property type="project" value="RHEA"/>
</dbReference>
<reference evidence="14 15" key="1">
    <citation type="submission" date="2017-08" db="EMBL/GenBank/DDBJ databases">
        <title>Burning lignite coal seam in the remote Altai Mountains harbors a hydrogen-driven thermophilic microbial community.</title>
        <authorList>
            <person name="Kadnikov V.V."/>
            <person name="Mardanov A.V."/>
            <person name="Ivasenko D."/>
            <person name="Beletsky A.V."/>
            <person name="Karnachuk O.V."/>
            <person name="Ravin N.V."/>
        </authorList>
    </citation>
    <scope>NUCLEOTIDE SEQUENCE [LARGE SCALE GENOMIC DNA]</scope>
    <source>
        <strain evidence="14">AL31</strain>
    </source>
</reference>
<dbReference type="PANTHER" id="PTHR30153:SF2">
    <property type="entry name" value="REPLICATIVE DNA HELICASE"/>
    <property type="match status" value="1"/>
</dbReference>